<proteinExistence type="predicted"/>
<dbReference type="InterPro" id="IPR056937">
    <property type="entry name" value="YqbQ/XkdQ"/>
</dbReference>
<dbReference type="Proteomes" id="UP000270678">
    <property type="component" value="Chromosome"/>
</dbReference>
<evidence type="ECO:0000259" key="1">
    <source>
        <dbReference type="Pfam" id="PF24032"/>
    </source>
</evidence>
<reference evidence="3" key="1">
    <citation type="submission" date="2018-12" db="EMBL/GenBank/DDBJ databases">
        <title>Complete genome sequence of Paenibacillus sp. MBLB1234.</title>
        <authorList>
            <person name="Nam Y.-D."/>
            <person name="Kang J."/>
            <person name="Chung W.-H."/>
            <person name="Park Y.S."/>
        </authorList>
    </citation>
    <scope>NUCLEOTIDE SEQUENCE [LARGE SCALE GENOMIC DNA]</scope>
    <source>
        <strain evidence="3">MBLB1234</strain>
    </source>
</reference>
<accession>A0A3Q9IB38</accession>
<sequence>MLELLLDNKEGSIWDISELVTDATWKTSRVGKPGSFDFSFIAADNIQINNGDIVRAKWDGVPIFYGYVFTIGSDQEEQIKVKCYDQIRYLSTNETYVFKNMTAAAIVKRIADDTGLKWGHVVDTKYRIPSMVEDNQKLIDIICKAFDHTVINTGNIYNFFDEFGALAVRDARDMSLNLVIGDKASMYGYSFEKSIDNETYNRFKLVQDNKQTGHRDVYAAEDSANIAKWGRLQYFQKVDDNMNEAQINKLLDQLQQIKNRETKKLKLEALGNPSVRAGSYINVRISDLGIDQYYLVDECSHRFSGEDYTISLDLKVI</sequence>
<organism evidence="2 3">
    <name type="scientific">Paenibacillus lutimineralis</name>
    <dbReference type="NCBI Taxonomy" id="2707005"/>
    <lineage>
        <taxon>Bacteria</taxon>
        <taxon>Bacillati</taxon>
        <taxon>Bacillota</taxon>
        <taxon>Bacilli</taxon>
        <taxon>Bacillales</taxon>
        <taxon>Paenibacillaceae</taxon>
        <taxon>Paenibacillus</taxon>
    </lineage>
</organism>
<evidence type="ECO:0000313" key="3">
    <source>
        <dbReference type="Proteomes" id="UP000270678"/>
    </source>
</evidence>
<dbReference type="Pfam" id="PF24032">
    <property type="entry name" value="YQBQ"/>
    <property type="match status" value="1"/>
</dbReference>
<dbReference type="AlphaFoldDB" id="A0A3Q9IB38"/>
<feature type="domain" description="YqbQ/XkdQ" evidence="1">
    <location>
        <begin position="24"/>
        <end position="315"/>
    </location>
</feature>
<dbReference type="KEGG" id="plut:EI981_06970"/>
<gene>
    <name evidence="2" type="ORF">EI981_06970</name>
</gene>
<protein>
    <recommendedName>
        <fullName evidence="1">YqbQ/XkdQ domain-containing protein</fullName>
    </recommendedName>
</protein>
<dbReference type="EMBL" id="CP034346">
    <property type="protein sequence ID" value="AZS14227.1"/>
    <property type="molecule type" value="Genomic_DNA"/>
</dbReference>
<dbReference type="OrthoDB" id="1698671at2"/>
<evidence type="ECO:0000313" key="2">
    <source>
        <dbReference type="EMBL" id="AZS14227.1"/>
    </source>
</evidence>
<dbReference type="SUPFAM" id="SSF69279">
    <property type="entry name" value="Phage tail proteins"/>
    <property type="match status" value="1"/>
</dbReference>
<keyword evidence="3" id="KW-1185">Reference proteome</keyword>
<name>A0A3Q9IB38_9BACL</name>
<dbReference type="RefSeq" id="WP_126996690.1">
    <property type="nucleotide sequence ID" value="NZ_CP034346.1"/>
</dbReference>